<sequence length="86" mass="9423">MNWLVAPITGGNHGDEPHENVCENEDNGHDKSQENAGGNEDNVENNGSESWGETDQNEADVVIKNNEPVEEVPETECELETDESLS</sequence>
<accession>A0ACB9FA87</accession>
<dbReference type="Proteomes" id="UP001055811">
    <property type="component" value="Linkage Group LG03"/>
</dbReference>
<proteinExistence type="predicted"/>
<reference evidence="2" key="1">
    <citation type="journal article" date="2022" name="Mol. Ecol. Resour.">
        <title>The genomes of chicory, endive, great burdock and yacon provide insights into Asteraceae palaeo-polyploidization history and plant inulin production.</title>
        <authorList>
            <person name="Fan W."/>
            <person name="Wang S."/>
            <person name="Wang H."/>
            <person name="Wang A."/>
            <person name="Jiang F."/>
            <person name="Liu H."/>
            <person name="Zhao H."/>
            <person name="Xu D."/>
            <person name="Zhang Y."/>
        </authorList>
    </citation>
    <scope>NUCLEOTIDE SEQUENCE [LARGE SCALE GENOMIC DNA]</scope>
    <source>
        <strain evidence="2">cv. Punajuju</strain>
    </source>
</reference>
<evidence type="ECO:0000313" key="2">
    <source>
        <dbReference type="Proteomes" id="UP001055811"/>
    </source>
</evidence>
<gene>
    <name evidence="1" type="ORF">L2E82_18126</name>
</gene>
<evidence type="ECO:0000313" key="1">
    <source>
        <dbReference type="EMBL" id="KAI3767746.1"/>
    </source>
</evidence>
<name>A0ACB9FA87_CICIN</name>
<organism evidence="1 2">
    <name type="scientific">Cichorium intybus</name>
    <name type="common">Chicory</name>
    <dbReference type="NCBI Taxonomy" id="13427"/>
    <lineage>
        <taxon>Eukaryota</taxon>
        <taxon>Viridiplantae</taxon>
        <taxon>Streptophyta</taxon>
        <taxon>Embryophyta</taxon>
        <taxon>Tracheophyta</taxon>
        <taxon>Spermatophyta</taxon>
        <taxon>Magnoliopsida</taxon>
        <taxon>eudicotyledons</taxon>
        <taxon>Gunneridae</taxon>
        <taxon>Pentapetalae</taxon>
        <taxon>asterids</taxon>
        <taxon>campanulids</taxon>
        <taxon>Asterales</taxon>
        <taxon>Asteraceae</taxon>
        <taxon>Cichorioideae</taxon>
        <taxon>Cichorieae</taxon>
        <taxon>Cichoriinae</taxon>
        <taxon>Cichorium</taxon>
    </lineage>
</organism>
<protein>
    <submittedName>
        <fullName evidence="1">Uncharacterized protein</fullName>
    </submittedName>
</protein>
<keyword evidence="2" id="KW-1185">Reference proteome</keyword>
<dbReference type="EMBL" id="CM042011">
    <property type="protein sequence ID" value="KAI3767746.1"/>
    <property type="molecule type" value="Genomic_DNA"/>
</dbReference>
<reference evidence="1 2" key="2">
    <citation type="journal article" date="2022" name="Mol. Ecol. Resour.">
        <title>The genomes of chicory, endive, great burdock and yacon provide insights into Asteraceae paleo-polyploidization history and plant inulin production.</title>
        <authorList>
            <person name="Fan W."/>
            <person name="Wang S."/>
            <person name="Wang H."/>
            <person name="Wang A."/>
            <person name="Jiang F."/>
            <person name="Liu H."/>
            <person name="Zhao H."/>
            <person name="Xu D."/>
            <person name="Zhang Y."/>
        </authorList>
    </citation>
    <scope>NUCLEOTIDE SEQUENCE [LARGE SCALE GENOMIC DNA]</scope>
    <source>
        <strain evidence="2">cv. Punajuju</strain>
        <tissue evidence="1">Leaves</tissue>
    </source>
</reference>
<comment type="caution">
    <text evidence="1">The sequence shown here is derived from an EMBL/GenBank/DDBJ whole genome shotgun (WGS) entry which is preliminary data.</text>
</comment>